<reference evidence="2" key="1">
    <citation type="submission" date="2023-06" db="EMBL/GenBank/DDBJ databases">
        <authorList>
            <person name="Tohno M."/>
            <person name="Tanizawa Y."/>
        </authorList>
    </citation>
    <scope>NUCLEOTIDE SEQUENCE</scope>
    <source>
        <strain evidence="3">BF125</strain>
        <strain evidence="2">BF186</strain>
    </source>
</reference>
<organism evidence="2 5">
    <name type="scientific">Lactobacillus amylovorus subsp. animalium</name>
    <dbReference type="NCBI Taxonomy" id="3378536"/>
    <lineage>
        <taxon>Bacteria</taxon>
        <taxon>Bacillati</taxon>
        <taxon>Bacillota</taxon>
        <taxon>Bacilli</taxon>
        <taxon>Lactobacillales</taxon>
        <taxon>Lactobacillaceae</taxon>
        <taxon>Lactobacillus</taxon>
    </lineage>
</organism>
<accession>A0ABD0C2W1</accession>
<evidence type="ECO:0000259" key="1">
    <source>
        <dbReference type="Pfam" id="PF04233"/>
    </source>
</evidence>
<comment type="caution">
    <text evidence="2">The sequence shown here is derived from an EMBL/GenBank/DDBJ whole genome shotgun (WGS) entry which is preliminary data.</text>
</comment>
<keyword evidence="4" id="KW-1185">Reference proteome</keyword>
<evidence type="ECO:0000313" key="3">
    <source>
        <dbReference type="EMBL" id="GMM16165.1"/>
    </source>
</evidence>
<protein>
    <submittedName>
        <fullName evidence="2">Minor capsid protein</fullName>
    </submittedName>
</protein>
<dbReference type="NCBIfam" id="TIGR01641">
    <property type="entry name" value="phageSPP1_gp7"/>
    <property type="match status" value="1"/>
</dbReference>
<dbReference type="EMBL" id="BTFR01000022">
    <property type="protein sequence ID" value="GMM16165.1"/>
    <property type="molecule type" value="Genomic_DNA"/>
</dbReference>
<evidence type="ECO:0000313" key="4">
    <source>
        <dbReference type="Proteomes" id="UP001332503"/>
    </source>
</evidence>
<dbReference type="RefSeq" id="WP_338188271.1">
    <property type="nucleotide sequence ID" value="NZ_BTFQ01000031.1"/>
</dbReference>
<evidence type="ECO:0000313" key="2">
    <source>
        <dbReference type="EMBL" id="GMM13628.1"/>
    </source>
</evidence>
<feature type="domain" description="Phage head morphogenesis" evidence="1">
    <location>
        <begin position="197"/>
        <end position="300"/>
    </location>
</feature>
<reference evidence="4 5" key="2">
    <citation type="journal article" date="2024" name="Int. J. Syst. Evol. Microbiol.">
        <title>Proposal of Lactobacillus amylovorus subsp. animalis subsp. nov. and an emended description of Lactobacillus amylovorus.</title>
        <authorList>
            <person name="Yamane K."/>
            <person name="Tanizawa Y."/>
            <person name="Kobayashi H."/>
            <person name="Kamizono T."/>
            <person name="Kojima Y."/>
            <person name="Takagi H."/>
            <person name="Tohno M."/>
        </authorList>
    </citation>
    <scope>NUCLEOTIDE SEQUENCE [LARGE SCALE GENOMIC DNA]</scope>
    <source>
        <strain evidence="3 4">BF125</strain>
        <strain evidence="2 5">BF186</strain>
    </source>
</reference>
<dbReference type="AlphaFoldDB" id="A0ABD0C2W1"/>
<dbReference type="InterPro" id="IPR006528">
    <property type="entry name" value="Phage_head_morphogenesis_dom"/>
</dbReference>
<name>A0ABD0C2W1_LACAM</name>
<sequence>MNSQEYWKKRALLAKQKEMASTAEYEVAMRSRLKDLENEFIKESKRWLTKYAKENNQSLKQVADYLNSIDTSKFDMTLAEFEAKARAGGFEKELNSAYYKSRIARLQELYRQYQELAAKYADDEENDMAIGLAKRYEDTYLLENYNKYLVVGSLDVNFAHFNEQELKDIVYQPWQGSNFSKRIWNNYTKVMPEVLTDVMFRSTALGYSYNRVERMLRDKFQGVVKSNIHRLVITEMGHAAEKATAEFYEDSDIEQYQYLATLETHTCDVCAHLDERVFNVKDKKEGVNYPLMHPYCRCTTVPYIKDLPDIPTRWYRDPITGKGKWTRNMTFEQWKKATAQKDLTATRDERPYIFEVKK</sequence>
<dbReference type="Proteomes" id="UP001346800">
    <property type="component" value="Unassembled WGS sequence"/>
</dbReference>
<proteinExistence type="predicted"/>
<evidence type="ECO:0000313" key="5">
    <source>
        <dbReference type="Proteomes" id="UP001346800"/>
    </source>
</evidence>
<dbReference type="EMBL" id="BTFQ01000031">
    <property type="protein sequence ID" value="GMM13628.1"/>
    <property type="molecule type" value="Genomic_DNA"/>
</dbReference>
<dbReference type="Proteomes" id="UP001332503">
    <property type="component" value="Unassembled WGS sequence"/>
</dbReference>
<dbReference type="Pfam" id="PF04233">
    <property type="entry name" value="Phage_Mu_F"/>
    <property type="match status" value="1"/>
</dbReference>
<gene>
    <name evidence="3" type="ORF">LABF125_12990</name>
    <name evidence="2" type="ORF">LABF186_07430</name>
</gene>